<evidence type="ECO:0000313" key="6">
    <source>
        <dbReference type="EMBL" id="EQD57735.1"/>
    </source>
</evidence>
<protein>
    <submittedName>
        <fullName evidence="6">ABC transporter permease/ATP-binding protein</fullName>
    </submittedName>
</protein>
<dbReference type="GO" id="GO:0140359">
    <property type="term" value="F:ABC-type transporter activity"/>
    <property type="evidence" value="ECO:0007669"/>
    <property type="project" value="InterPro"/>
</dbReference>
<evidence type="ECO:0000259" key="5">
    <source>
        <dbReference type="PROSITE" id="PS50929"/>
    </source>
</evidence>
<feature type="non-terminal residue" evidence="6">
    <location>
        <position position="79"/>
    </location>
</feature>
<feature type="non-terminal residue" evidence="6">
    <location>
        <position position="1"/>
    </location>
</feature>
<dbReference type="AlphaFoldDB" id="T1BUX1"/>
<keyword evidence="3 4" id="KW-0472">Membrane</keyword>
<keyword evidence="6" id="KW-0067">ATP-binding</keyword>
<feature type="transmembrane region" description="Helical" evidence="4">
    <location>
        <begin position="23"/>
        <end position="48"/>
    </location>
</feature>
<evidence type="ECO:0000256" key="2">
    <source>
        <dbReference type="ARBA" id="ARBA00022989"/>
    </source>
</evidence>
<accession>T1BUX1</accession>
<evidence type="ECO:0000256" key="4">
    <source>
        <dbReference type="SAM" id="Phobius"/>
    </source>
</evidence>
<gene>
    <name evidence="6" type="ORF">B1B_08662</name>
</gene>
<keyword evidence="1 4" id="KW-0812">Transmembrane</keyword>
<dbReference type="Gene3D" id="1.20.1560.10">
    <property type="entry name" value="ABC transporter type 1, transmembrane domain"/>
    <property type="match status" value="1"/>
</dbReference>
<reference evidence="6" key="2">
    <citation type="journal article" date="2014" name="ISME J.">
        <title>Microbial stratification in low pH oxic and suboxic macroscopic growths along an acid mine drainage.</title>
        <authorList>
            <person name="Mendez-Garcia C."/>
            <person name="Mesa V."/>
            <person name="Sprenger R.R."/>
            <person name="Richter M."/>
            <person name="Diez M.S."/>
            <person name="Solano J."/>
            <person name="Bargiela R."/>
            <person name="Golyshina O.V."/>
            <person name="Manteca A."/>
            <person name="Ramos J.L."/>
            <person name="Gallego J.R."/>
            <person name="Llorente I."/>
            <person name="Martins Dos Santos V.A."/>
            <person name="Jensen O.N."/>
            <person name="Pelaez A.I."/>
            <person name="Sanchez J."/>
            <person name="Ferrer M."/>
        </authorList>
    </citation>
    <scope>NUCLEOTIDE SEQUENCE</scope>
</reference>
<evidence type="ECO:0000256" key="3">
    <source>
        <dbReference type="ARBA" id="ARBA00023136"/>
    </source>
</evidence>
<comment type="caution">
    <text evidence="6">The sequence shown here is derived from an EMBL/GenBank/DDBJ whole genome shotgun (WGS) entry which is preliminary data.</text>
</comment>
<evidence type="ECO:0000256" key="1">
    <source>
        <dbReference type="ARBA" id="ARBA00022692"/>
    </source>
</evidence>
<name>T1BUX1_9ZZZZ</name>
<keyword evidence="2 4" id="KW-1133">Transmembrane helix</keyword>
<dbReference type="Pfam" id="PF00664">
    <property type="entry name" value="ABC_membrane"/>
    <property type="match status" value="1"/>
</dbReference>
<feature type="domain" description="ABC transmembrane type-1" evidence="5">
    <location>
        <begin position="1"/>
        <end position="79"/>
    </location>
</feature>
<dbReference type="SUPFAM" id="SSF90123">
    <property type="entry name" value="ABC transporter transmembrane region"/>
    <property type="match status" value="1"/>
</dbReference>
<dbReference type="InterPro" id="IPR036640">
    <property type="entry name" value="ABC1_TM_sf"/>
</dbReference>
<proteinExistence type="predicted"/>
<dbReference type="InterPro" id="IPR011527">
    <property type="entry name" value="ABC1_TM_dom"/>
</dbReference>
<dbReference type="GO" id="GO:0016020">
    <property type="term" value="C:membrane"/>
    <property type="evidence" value="ECO:0007669"/>
    <property type="project" value="InterPro"/>
</dbReference>
<reference evidence="6" key="1">
    <citation type="submission" date="2013-08" db="EMBL/GenBank/DDBJ databases">
        <authorList>
            <person name="Mendez C."/>
            <person name="Richter M."/>
            <person name="Ferrer M."/>
            <person name="Sanchez J."/>
        </authorList>
    </citation>
    <scope>NUCLEOTIDE SEQUENCE</scope>
</reference>
<dbReference type="EMBL" id="AUZY01005671">
    <property type="protein sequence ID" value="EQD57735.1"/>
    <property type="molecule type" value="Genomic_DNA"/>
</dbReference>
<organism evidence="6">
    <name type="scientific">mine drainage metagenome</name>
    <dbReference type="NCBI Taxonomy" id="410659"/>
    <lineage>
        <taxon>unclassified sequences</taxon>
        <taxon>metagenomes</taxon>
        <taxon>ecological metagenomes</taxon>
    </lineage>
</organism>
<dbReference type="PROSITE" id="PS50929">
    <property type="entry name" value="ABC_TM1F"/>
    <property type="match status" value="1"/>
</dbReference>
<sequence length="79" mass="8826">EDFEKENQGLYEPSFRAQFLSGIIQPAMLFLANLNYVAIAALGGYWVVSGSMTLGDIQAFIQYSRQFTNPITQIASQMN</sequence>
<dbReference type="GO" id="GO:0005524">
    <property type="term" value="F:ATP binding"/>
    <property type="evidence" value="ECO:0007669"/>
    <property type="project" value="UniProtKB-KW"/>
</dbReference>
<keyword evidence="6" id="KW-0547">Nucleotide-binding</keyword>